<organism evidence="9 10">
    <name type="scientific">Pleionea mediterranea</name>
    <dbReference type="NCBI Taxonomy" id="523701"/>
    <lineage>
        <taxon>Bacteria</taxon>
        <taxon>Pseudomonadati</taxon>
        <taxon>Pseudomonadota</taxon>
        <taxon>Gammaproteobacteria</taxon>
        <taxon>Oceanospirillales</taxon>
        <taxon>Pleioneaceae</taxon>
        <taxon>Pleionea</taxon>
    </lineage>
</organism>
<comment type="caution">
    <text evidence="9">The sequence shown here is derived from an EMBL/GenBank/DDBJ whole genome shotgun (WGS) entry which is preliminary data.</text>
</comment>
<evidence type="ECO:0000256" key="1">
    <source>
        <dbReference type="ARBA" id="ARBA00000385"/>
    </source>
</evidence>
<dbReference type="SUPFAM" id="SSF55120">
    <property type="entry name" value="Pseudouridine synthase"/>
    <property type="match status" value="1"/>
</dbReference>
<dbReference type="Pfam" id="PF09157">
    <property type="entry name" value="TruB-C_2"/>
    <property type="match status" value="1"/>
</dbReference>
<dbReference type="CDD" id="cd21152">
    <property type="entry name" value="PUA_TruB_bacterial"/>
    <property type="match status" value="1"/>
</dbReference>
<comment type="similarity">
    <text evidence="2 5">Belongs to the pseudouridine synthase TruB family. Type 1 subfamily.</text>
</comment>
<keyword evidence="3 5" id="KW-0819">tRNA processing</keyword>
<dbReference type="GO" id="GO:1990481">
    <property type="term" value="P:mRNA pseudouridine synthesis"/>
    <property type="evidence" value="ECO:0007669"/>
    <property type="project" value="TreeGrafter"/>
</dbReference>
<evidence type="ECO:0000259" key="6">
    <source>
        <dbReference type="Pfam" id="PF01509"/>
    </source>
</evidence>
<keyword evidence="10" id="KW-1185">Reference proteome</keyword>
<dbReference type="InterPro" id="IPR002501">
    <property type="entry name" value="PsdUridine_synth_N"/>
</dbReference>
<evidence type="ECO:0000313" key="9">
    <source>
        <dbReference type="EMBL" id="PWK48480.1"/>
    </source>
</evidence>
<dbReference type="PANTHER" id="PTHR13767:SF2">
    <property type="entry name" value="PSEUDOURIDYLATE SYNTHASE TRUB1"/>
    <property type="match status" value="1"/>
</dbReference>
<evidence type="ECO:0000256" key="3">
    <source>
        <dbReference type="ARBA" id="ARBA00022694"/>
    </source>
</evidence>
<accession>A0A316FL70</accession>
<dbReference type="InterPro" id="IPR015240">
    <property type="entry name" value="tRNA_sdUridine_synth_fam1_C"/>
</dbReference>
<dbReference type="Pfam" id="PF16198">
    <property type="entry name" value="TruB_C_2"/>
    <property type="match status" value="1"/>
</dbReference>
<feature type="active site" description="Nucleophile" evidence="5">
    <location>
        <position position="47"/>
    </location>
</feature>
<evidence type="ECO:0000256" key="4">
    <source>
        <dbReference type="ARBA" id="ARBA00023235"/>
    </source>
</evidence>
<evidence type="ECO:0000256" key="5">
    <source>
        <dbReference type="HAMAP-Rule" id="MF_01080"/>
    </source>
</evidence>
<evidence type="ECO:0000259" key="8">
    <source>
        <dbReference type="Pfam" id="PF16198"/>
    </source>
</evidence>
<dbReference type="Gene3D" id="3.30.2350.10">
    <property type="entry name" value="Pseudouridine synthase"/>
    <property type="match status" value="1"/>
</dbReference>
<dbReference type="HAMAP" id="MF_01080">
    <property type="entry name" value="TruB_bact"/>
    <property type="match status" value="1"/>
</dbReference>
<dbReference type="EMBL" id="QGGU01000009">
    <property type="protein sequence ID" value="PWK48480.1"/>
    <property type="molecule type" value="Genomic_DNA"/>
</dbReference>
<dbReference type="SUPFAM" id="SSF88697">
    <property type="entry name" value="PUA domain-like"/>
    <property type="match status" value="1"/>
</dbReference>
<feature type="domain" description="tRNA pseudouridylate synthase B C-terminal" evidence="8">
    <location>
        <begin position="180"/>
        <end position="241"/>
    </location>
</feature>
<keyword evidence="4 5" id="KW-0413">Isomerase</keyword>
<dbReference type="InterPro" id="IPR036974">
    <property type="entry name" value="PUA_sf"/>
</dbReference>
<feature type="domain" description="tRNA pseudouridine synthase II TruB subfamily 1 C-terminal" evidence="7">
    <location>
        <begin position="245"/>
        <end position="303"/>
    </location>
</feature>
<dbReference type="Gene3D" id="2.30.130.10">
    <property type="entry name" value="PUA domain"/>
    <property type="match status" value="1"/>
</dbReference>
<evidence type="ECO:0000313" key="10">
    <source>
        <dbReference type="Proteomes" id="UP000245790"/>
    </source>
</evidence>
<dbReference type="GO" id="GO:0031119">
    <property type="term" value="P:tRNA pseudouridine synthesis"/>
    <property type="evidence" value="ECO:0007669"/>
    <property type="project" value="UniProtKB-UniRule"/>
</dbReference>
<sequence length="308" mass="34218">MARRRKGRPLDGILLLDKPTGGSSNFVLQQVRRMYNAQKAGHTGSLDPLASGMLPICFGEATKFSHYLLNSDKAYKVTAKLGVTTTTADAEGDVRDVREVSATEPELLKVIQSFAGESMQIPSMFSALKHNGQPLYKLARQGIEVERKARAIHIYRIELTEFTADSFSMYVECSKGTYIRNLVEDIGDQLGCGAHVTALRREWVAHFKAQDMITMAELEALRNNDAFTDMDDLLLSSDESLMGYPHVTLDDESANFFLQGQPVNSPDAKDENSPVIKVYDEAHRFLGVAALNDEFLLAPKRLIANLTR</sequence>
<dbReference type="Pfam" id="PF01509">
    <property type="entry name" value="TruB_N"/>
    <property type="match status" value="1"/>
</dbReference>
<evidence type="ECO:0000259" key="7">
    <source>
        <dbReference type="Pfam" id="PF09157"/>
    </source>
</evidence>
<reference evidence="9 10" key="1">
    <citation type="submission" date="2018-05" db="EMBL/GenBank/DDBJ databases">
        <title>Genomic Encyclopedia of Type Strains, Phase IV (KMG-IV): sequencing the most valuable type-strain genomes for metagenomic binning, comparative biology and taxonomic classification.</title>
        <authorList>
            <person name="Goeker M."/>
        </authorList>
    </citation>
    <scope>NUCLEOTIDE SEQUENCE [LARGE SCALE GENOMIC DNA]</scope>
    <source>
        <strain evidence="9 10">DSM 25350</strain>
    </source>
</reference>
<dbReference type="RefSeq" id="WP_109764156.1">
    <property type="nucleotide sequence ID" value="NZ_QGGU01000009.1"/>
</dbReference>
<dbReference type="EC" id="5.4.99.25" evidence="5"/>
<dbReference type="Proteomes" id="UP000245790">
    <property type="component" value="Unassembled WGS sequence"/>
</dbReference>
<proteinExistence type="inferred from homology"/>
<name>A0A316FL70_9GAMM</name>
<dbReference type="InterPro" id="IPR015947">
    <property type="entry name" value="PUA-like_sf"/>
</dbReference>
<dbReference type="InterPro" id="IPR014780">
    <property type="entry name" value="tRNA_psdUridine_synth_TruB"/>
</dbReference>
<comment type="function">
    <text evidence="5">Responsible for synthesis of pseudouridine from uracil-55 in the psi GC loop of transfer RNAs.</text>
</comment>
<dbReference type="GO" id="GO:0003723">
    <property type="term" value="F:RNA binding"/>
    <property type="evidence" value="ECO:0007669"/>
    <property type="project" value="InterPro"/>
</dbReference>
<dbReference type="AlphaFoldDB" id="A0A316FL70"/>
<dbReference type="NCBIfam" id="TIGR00431">
    <property type="entry name" value="TruB"/>
    <property type="match status" value="1"/>
</dbReference>
<dbReference type="PANTHER" id="PTHR13767">
    <property type="entry name" value="TRNA-PSEUDOURIDINE SYNTHASE"/>
    <property type="match status" value="1"/>
</dbReference>
<protein>
    <recommendedName>
        <fullName evidence="5">tRNA pseudouridine synthase B</fullName>
        <ecNumber evidence="5">5.4.99.25</ecNumber>
    </recommendedName>
    <alternativeName>
        <fullName evidence="5">tRNA pseudouridine(55) synthase</fullName>
        <shortName evidence="5">Psi55 synthase</shortName>
    </alternativeName>
    <alternativeName>
        <fullName evidence="5">tRNA pseudouridylate synthase</fullName>
    </alternativeName>
    <alternativeName>
        <fullName evidence="5">tRNA-uridine isomerase</fullName>
    </alternativeName>
</protein>
<evidence type="ECO:0000256" key="2">
    <source>
        <dbReference type="ARBA" id="ARBA00005642"/>
    </source>
</evidence>
<dbReference type="CDD" id="cd02573">
    <property type="entry name" value="PseudoU_synth_EcTruB"/>
    <property type="match status" value="1"/>
</dbReference>
<feature type="domain" description="Pseudouridine synthase II N-terminal" evidence="6">
    <location>
        <begin position="32"/>
        <end position="179"/>
    </location>
</feature>
<dbReference type="OrthoDB" id="9802309at2"/>
<dbReference type="GO" id="GO:0160148">
    <property type="term" value="F:tRNA pseudouridine(55) synthase activity"/>
    <property type="evidence" value="ECO:0007669"/>
    <property type="project" value="UniProtKB-EC"/>
</dbReference>
<comment type="catalytic activity">
    <reaction evidence="1 5">
        <text>uridine(55) in tRNA = pseudouridine(55) in tRNA</text>
        <dbReference type="Rhea" id="RHEA:42532"/>
        <dbReference type="Rhea" id="RHEA-COMP:10101"/>
        <dbReference type="Rhea" id="RHEA-COMP:10102"/>
        <dbReference type="ChEBI" id="CHEBI:65314"/>
        <dbReference type="ChEBI" id="CHEBI:65315"/>
        <dbReference type="EC" id="5.4.99.25"/>
    </reaction>
</comment>
<gene>
    <name evidence="5" type="primary">truB</name>
    <name evidence="9" type="ORF">C8D97_10929</name>
</gene>
<dbReference type="InterPro" id="IPR020103">
    <property type="entry name" value="PsdUridine_synth_cat_dom_sf"/>
</dbReference>
<dbReference type="InterPro" id="IPR032819">
    <property type="entry name" value="TruB_C"/>
</dbReference>